<dbReference type="EMBL" id="PFQB01000109">
    <property type="protein sequence ID" value="PJA12553.1"/>
    <property type="molecule type" value="Genomic_DNA"/>
</dbReference>
<dbReference type="Proteomes" id="UP000228952">
    <property type="component" value="Unassembled WGS sequence"/>
</dbReference>
<gene>
    <name evidence="4" type="ORF">COX64_04450</name>
</gene>
<keyword evidence="1" id="KW-0808">Transferase</keyword>
<organism evidence="4 5">
    <name type="scientific">Candidatus Dojkabacteria bacterium CG_4_10_14_0_2_um_filter_Dojkabacteria_WS6_41_15</name>
    <dbReference type="NCBI Taxonomy" id="2014249"/>
    <lineage>
        <taxon>Bacteria</taxon>
        <taxon>Candidatus Dojkabacteria</taxon>
    </lineage>
</organism>
<evidence type="ECO:0008006" key="6">
    <source>
        <dbReference type="Google" id="ProtNLM"/>
    </source>
</evidence>
<comment type="caution">
    <text evidence="4">The sequence shown here is derived from an EMBL/GenBank/DDBJ whole genome shotgun (WGS) entry which is preliminary data.</text>
</comment>
<evidence type="ECO:0000259" key="2">
    <source>
        <dbReference type="Pfam" id="PF01909"/>
    </source>
</evidence>
<dbReference type="AlphaFoldDB" id="A0A2M7W0W1"/>
<accession>A0A2M7W0W1</accession>
<dbReference type="SUPFAM" id="SSF81301">
    <property type="entry name" value="Nucleotidyltransferase"/>
    <property type="match status" value="1"/>
</dbReference>
<dbReference type="InterPro" id="IPR043519">
    <property type="entry name" value="NT_sf"/>
</dbReference>
<dbReference type="GO" id="GO:0016779">
    <property type="term" value="F:nucleotidyltransferase activity"/>
    <property type="evidence" value="ECO:0007669"/>
    <property type="project" value="InterPro"/>
</dbReference>
<dbReference type="Gene3D" id="3.30.460.10">
    <property type="entry name" value="Beta Polymerase, domain 2"/>
    <property type="match status" value="1"/>
</dbReference>
<evidence type="ECO:0000256" key="1">
    <source>
        <dbReference type="ARBA" id="ARBA00022679"/>
    </source>
</evidence>
<evidence type="ECO:0000313" key="4">
    <source>
        <dbReference type="EMBL" id="PJA12553.1"/>
    </source>
</evidence>
<feature type="domain" description="Polymerase nucleotidyl transferase" evidence="2">
    <location>
        <begin position="17"/>
        <end position="94"/>
    </location>
</feature>
<dbReference type="CDD" id="cd05403">
    <property type="entry name" value="NT_KNTase_like"/>
    <property type="match status" value="1"/>
</dbReference>
<protein>
    <recommendedName>
        <fullName evidence="6">Adenylyltransferase AadA C-terminal domain-containing protein</fullName>
    </recommendedName>
</protein>
<evidence type="ECO:0000259" key="3">
    <source>
        <dbReference type="Pfam" id="PF13427"/>
    </source>
</evidence>
<evidence type="ECO:0000313" key="5">
    <source>
        <dbReference type="Proteomes" id="UP000228952"/>
    </source>
</evidence>
<proteinExistence type="predicted"/>
<name>A0A2M7W0W1_9BACT</name>
<dbReference type="Pfam" id="PF01909">
    <property type="entry name" value="NTP_transf_2"/>
    <property type="match status" value="1"/>
</dbReference>
<dbReference type="Pfam" id="PF13427">
    <property type="entry name" value="AadA_C"/>
    <property type="match status" value="1"/>
</dbReference>
<dbReference type="InterPro" id="IPR002934">
    <property type="entry name" value="Polymerase_NTP_transf_dom"/>
</dbReference>
<dbReference type="InterPro" id="IPR025184">
    <property type="entry name" value="AadA_C"/>
</dbReference>
<sequence>MNYDNIPTDLKSFLMYFIAEISELFKDSIVGIYLYGSLSYGNFESGRSDVDIIVYTKALLSTEEIKTLETWINQNKDKKWFSSLEVDFIKSDVVKNTINTIRISGGKLNTKAKMYGASIDLQNVRDSGICLYGENPKNIIPSISDKLIRNALRDKLSELKLTSEERSKSDLWNQMFLVIQLCRVIYSLKNNFAPISKRNAALWCIDNLPNKLAPMASIALSKIDNFYGPVNEEIAINCYKLIEYAEDLLLN</sequence>
<reference evidence="5" key="1">
    <citation type="submission" date="2017-09" db="EMBL/GenBank/DDBJ databases">
        <title>Depth-based differentiation of microbial function through sediment-hosted aquifers and enrichment of novel symbionts in the deep terrestrial subsurface.</title>
        <authorList>
            <person name="Probst A.J."/>
            <person name="Ladd B."/>
            <person name="Jarett J.K."/>
            <person name="Geller-Mcgrath D.E."/>
            <person name="Sieber C.M.K."/>
            <person name="Emerson J.B."/>
            <person name="Anantharaman K."/>
            <person name="Thomas B.C."/>
            <person name="Malmstrom R."/>
            <person name="Stieglmeier M."/>
            <person name="Klingl A."/>
            <person name="Woyke T."/>
            <person name="Ryan C.M."/>
            <person name="Banfield J.F."/>
        </authorList>
    </citation>
    <scope>NUCLEOTIDE SEQUENCE [LARGE SCALE GENOMIC DNA]</scope>
</reference>
<feature type="domain" description="Adenylyltransferase AadA C-terminal" evidence="3">
    <location>
        <begin position="139"/>
        <end position="223"/>
    </location>
</feature>